<dbReference type="AlphaFoldDB" id="A0A2Y8ZN92"/>
<sequence length="197" mass="21044">MTQFDLPAEPIALEPFVTALPPDPDVQVPDEAFLTYAEGRVPSEIVQLWRTHGLGFYGQQRIALVDPGQWLPALQAWFGTGVASVPIAVSSFGHLYHVTPDGVVECLDPHFQVNAVVADDVATFFNDHLPGPSSHLADLAAPRDGARAKLGPLAEGETYYFTPALVDGGQVSPDSLDKGDGVAQLIAIHDSAVRLHS</sequence>
<proteinExistence type="predicted"/>
<dbReference type="Pfam" id="PF08887">
    <property type="entry name" value="GAD-like"/>
    <property type="match status" value="1"/>
</dbReference>
<dbReference type="Proteomes" id="UP000250028">
    <property type="component" value="Unassembled WGS sequence"/>
</dbReference>
<feature type="domain" description="GAD-related" evidence="1">
    <location>
        <begin position="24"/>
        <end position="101"/>
    </location>
</feature>
<dbReference type="OrthoDB" id="2216648at2"/>
<evidence type="ECO:0000259" key="1">
    <source>
        <dbReference type="Pfam" id="PF08887"/>
    </source>
</evidence>
<evidence type="ECO:0000313" key="2">
    <source>
        <dbReference type="EMBL" id="SSA33425.1"/>
    </source>
</evidence>
<dbReference type="RefSeq" id="WP_109684127.1">
    <property type="nucleotide sequence ID" value="NZ_QGDN01000001.1"/>
</dbReference>
<organism evidence="2 3">
    <name type="scientific">Branchiibius hedensis</name>
    <dbReference type="NCBI Taxonomy" id="672460"/>
    <lineage>
        <taxon>Bacteria</taxon>
        <taxon>Bacillati</taxon>
        <taxon>Actinomycetota</taxon>
        <taxon>Actinomycetes</taxon>
        <taxon>Micrococcales</taxon>
        <taxon>Dermacoccaceae</taxon>
        <taxon>Branchiibius</taxon>
    </lineage>
</organism>
<dbReference type="InterPro" id="IPR014983">
    <property type="entry name" value="GAD-rel"/>
</dbReference>
<dbReference type="EMBL" id="UESZ01000001">
    <property type="protein sequence ID" value="SSA33425.1"/>
    <property type="molecule type" value="Genomic_DNA"/>
</dbReference>
<protein>
    <recommendedName>
        <fullName evidence="1">GAD-related domain-containing protein</fullName>
    </recommendedName>
</protein>
<gene>
    <name evidence="2" type="ORF">SAMN04489750_0707</name>
</gene>
<accession>A0A2Y8ZN92</accession>
<reference evidence="3" key="1">
    <citation type="submission" date="2016-10" db="EMBL/GenBank/DDBJ databases">
        <authorList>
            <person name="Varghese N."/>
            <person name="Submissions S."/>
        </authorList>
    </citation>
    <scope>NUCLEOTIDE SEQUENCE [LARGE SCALE GENOMIC DNA]</scope>
    <source>
        <strain evidence="3">DSM 22951</strain>
    </source>
</reference>
<name>A0A2Y8ZN92_9MICO</name>
<evidence type="ECO:0000313" key="3">
    <source>
        <dbReference type="Proteomes" id="UP000250028"/>
    </source>
</evidence>
<keyword evidence="3" id="KW-1185">Reference proteome</keyword>